<dbReference type="GO" id="GO:0015074">
    <property type="term" value="P:DNA integration"/>
    <property type="evidence" value="ECO:0007669"/>
    <property type="project" value="InterPro"/>
</dbReference>
<dbReference type="InterPro" id="IPR021109">
    <property type="entry name" value="Peptidase_aspartic_dom_sf"/>
</dbReference>
<dbReference type="Gene3D" id="3.30.70.270">
    <property type="match status" value="1"/>
</dbReference>
<keyword evidence="2" id="KW-0548">Nucleotidyltransferase</keyword>
<dbReference type="InterPro" id="IPR036397">
    <property type="entry name" value="RNaseH_sf"/>
</dbReference>
<feature type="compositionally biased region" description="Low complexity" evidence="6">
    <location>
        <begin position="1"/>
        <end position="25"/>
    </location>
</feature>
<dbReference type="Gene3D" id="3.10.10.10">
    <property type="entry name" value="HIV Type 1 Reverse Transcriptase, subunit A, domain 1"/>
    <property type="match status" value="1"/>
</dbReference>
<dbReference type="AlphaFoldDB" id="A0A699HXD6"/>
<evidence type="ECO:0000256" key="1">
    <source>
        <dbReference type="ARBA" id="ARBA00022679"/>
    </source>
</evidence>
<dbReference type="SUPFAM" id="SSF53098">
    <property type="entry name" value="Ribonuclease H-like"/>
    <property type="match status" value="1"/>
</dbReference>
<proteinExistence type="predicted"/>
<name>A0A699HXD6_TANCI</name>
<keyword evidence="8" id="KW-0695">RNA-directed DNA polymerase</keyword>
<accession>A0A699HXD6</accession>
<dbReference type="Pfam" id="PF17921">
    <property type="entry name" value="Integrase_H2C2"/>
    <property type="match status" value="1"/>
</dbReference>
<evidence type="ECO:0000259" key="7">
    <source>
        <dbReference type="PROSITE" id="PS50994"/>
    </source>
</evidence>
<dbReference type="InterPro" id="IPR043128">
    <property type="entry name" value="Rev_trsase/Diguanyl_cyclase"/>
</dbReference>
<dbReference type="InterPro" id="IPR012337">
    <property type="entry name" value="RNaseH-like_sf"/>
</dbReference>
<dbReference type="Gene3D" id="1.10.340.70">
    <property type="match status" value="1"/>
</dbReference>
<keyword evidence="4" id="KW-0378">Hydrolase</keyword>
<comment type="caution">
    <text evidence="8">The sequence shown here is derived from an EMBL/GenBank/DDBJ whole genome shotgun (WGS) entry which is preliminary data.</text>
</comment>
<dbReference type="PROSITE" id="PS50994">
    <property type="entry name" value="INTEGRASE"/>
    <property type="match status" value="1"/>
</dbReference>
<keyword evidence="1" id="KW-0808">Transferase</keyword>
<evidence type="ECO:0000256" key="6">
    <source>
        <dbReference type="SAM" id="MobiDB-lite"/>
    </source>
</evidence>
<organism evidence="8">
    <name type="scientific">Tanacetum cinerariifolium</name>
    <name type="common">Dalmatian daisy</name>
    <name type="synonym">Chrysanthemum cinerariifolium</name>
    <dbReference type="NCBI Taxonomy" id="118510"/>
    <lineage>
        <taxon>Eukaryota</taxon>
        <taxon>Viridiplantae</taxon>
        <taxon>Streptophyta</taxon>
        <taxon>Embryophyta</taxon>
        <taxon>Tracheophyta</taxon>
        <taxon>Spermatophyta</taxon>
        <taxon>Magnoliopsida</taxon>
        <taxon>eudicotyledons</taxon>
        <taxon>Gunneridae</taxon>
        <taxon>Pentapetalae</taxon>
        <taxon>asterids</taxon>
        <taxon>campanulids</taxon>
        <taxon>Asterales</taxon>
        <taxon>Asteraceae</taxon>
        <taxon>Asteroideae</taxon>
        <taxon>Anthemideae</taxon>
        <taxon>Anthemidinae</taxon>
        <taxon>Tanacetum</taxon>
    </lineage>
</organism>
<dbReference type="EMBL" id="BKCJ010206514">
    <property type="protein sequence ID" value="GEY75426.1"/>
    <property type="molecule type" value="Genomic_DNA"/>
</dbReference>
<dbReference type="InterPro" id="IPR041588">
    <property type="entry name" value="Integrase_H2C2"/>
</dbReference>
<dbReference type="InterPro" id="IPR041577">
    <property type="entry name" value="RT_RNaseH_2"/>
</dbReference>
<evidence type="ECO:0000256" key="5">
    <source>
        <dbReference type="ARBA" id="ARBA00023268"/>
    </source>
</evidence>
<feature type="domain" description="Integrase catalytic" evidence="7">
    <location>
        <begin position="1067"/>
        <end position="1169"/>
    </location>
</feature>
<dbReference type="Pfam" id="PF17919">
    <property type="entry name" value="RT_RNaseH_2"/>
    <property type="match status" value="1"/>
</dbReference>
<sequence length="1181" mass="134211">MQTRSSSRLVSNPSSNPSSSTNPNPKGRNHRRSKQRIKEFNLDELSPPIVTMADLRTMAQVLQAPTEGYEDAIVVPAITANNFELKHGLLTLVQNKLFFGHDKEDSRAHIRYFNKITSTLKFLNILNTSIKPMLFPFSLEGAARIWLEKEPPRSIFTWDDLRFDESFSEAWDRFKDILRACPSHGLSELHQLDTFYNAFNSKDQDSLNSAAGDMVKALLLDKKSKNQTPATVKAVEECCVTCSDAHSYSNSPATDGNVCRDNIQEFVSQASAVNYNQGNTSYRPLMMSNQIRPLGFPLVVENEPEATKDTMHPTNDGSTKDVQPPVVQSKSLILTFEPVNSPTNEPVISPLANHLISRPVGVAEDVYVKVGSFHFSADFVVVDFDVDPRVPLILERSFLKTGRALIDVFKGELTLRVGKEAITFNLDQTSRYSANYSDMTANQIDVIDMACEEYSQEVLGFSDVISSGNSTPYYDLIVSTTSLTLTSFGNRHFLLEEVDAFLAIEDDPTSLEVDQSYLDPKGDILLLEAFLNDDTSLPPLNQGNYMPGVQKELKIYGAKSDKYLIDEPQEVELKDLPPRLEYAFLEGDDKFPVTIAKDLSVEEKTALIMVLKSHKRAIAWKLSDIKGVDLEFYAHKILMEEDFERAVQHQRRVNPKIHDVIKQEVLKLLDVGFIYPIFDSPWVCLVHCVPKKGGFTVVENEDNDLILTRLVTGWRVCIDYHKLNESTRKDHFPLLLGETTFTCPYGTFAYPRMPFGLCNAPGTFQSFRNSFQSCLSHLERMLKRCEDTNLCLNWEKSHFKVKEGIVLGHKISKQGIEVVKAKVDVITKLPHPTTVKEYVEALQTLKRKLTKAPILIAPNWDMPFELMCDASDFAIGVVLGQRQPKHFRPIHYASKIMTDAESNCSKIEKELLAVVTSWFADFANYHARNFAVKGMSSQHKSKFFKVVKHYFWDDPFLFKTFADQEIKRCVSGQEAIDILKACHYRPTGGHHGPNYIFKKVFDSRFYWPIIYRDAQDLDKNCDVYQRQGKISQRDEIPQNSIQVYVIFDAWGIDFMGPFSSSKGNKYMLVAVDYLSKWVEAKALPKNDARLFAKVMQKFGVTHYLATPCHPQTSGQVEESNHGLKRILERAVRENRASWSNKLDDALWAFQIAYKTPIGCTPYKLVYRKACHLPIELEHKAY</sequence>
<evidence type="ECO:0000256" key="2">
    <source>
        <dbReference type="ARBA" id="ARBA00022695"/>
    </source>
</evidence>
<dbReference type="InterPro" id="IPR050951">
    <property type="entry name" value="Retrovirus_Pol_polyprotein"/>
</dbReference>
<gene>
    <name evidence="8" type="ORF">Tci_447400</name>
</gene>
<dbReference type="PANTHER" id="PTHR37984:SF5">
    <property type="entry name" value="PROTEIN NYNRIN-LIKE"/>
    <property type="match status" value="1"/>
</dbReference>
<dbReference type="GO" id="GO:0004519">
    <property type="term" value="F:endonuclease activity"/>
    <property type="evidence" value="ECO:0007669"/>
    <property type="project" value="UniProtKB-KW"/>
</dbReference>
<dbReference type="InterPro" id="IPR001584">
    <property type="entry name" value="Integrase_cat-core"/>
</dbReference>
<dbReference type="SUPFAM" id="SSF56672">
    <property type="entry name" value="DNA/RNA polymerases"/>
    <property type="match status" value="1"/>
</dbReference>
<evidence type="ECO:0000313" key="8">
    <source>
        <dbReference type="EMBL" id="GEY75426.1"/>
    </source>
</evidence>
<evidence type="ECO:0000256" key="3">
    <source>
        <dbReference type="ARBA" id="ARBA00022722"/>
    </source>
</evidence>
<protein>
    <submittedName>
        <fullName evidence="8">Reverse transcriptase domain-containing protein</fullName>
    </submittedName>
</protein>
<dbReference type="CDD" id="cd01647">
    <property type="entry name" value="RT_LTR"/>
    <property type="match status" value="1"/>
</dbReference>
<evidence type="ECO:0000256" key="4">
    <source>
        <dbReference type="ARBA" id="ARBA00022759"/>
    </source>
</evidence>
<keyword evidence="4" id="KW-0255">Endonuclease</keyword>
<keyword evidence="3" id="KW-0540">Nuclease</keyword>
<feature type="region of interest" description="Disordered" evidence="6">
    <location>
        <begin position="1"/>
        <end position="36"/>
    </location>
</feature>
<reference evidence="8" key="1">
    <citation type="journal article" date="2019" name="Sci. Rep.">
        <title>Draft genome of Tanacetum cinerariifolium, the natural source of mosquito coil.</title>
        <authorList>
            <person name="Yamashiro T."/>
            <person name="Shiraishi A."/>
            <person name="Satake H."/>
            <person name="Nakayama K."/>
        </authorList>
    </citation>
    <scope>NUCLEOTIDE SEQUENCE</scope>
</reference>
<dbReference type="InterPro" id="IPR043502">
    <property type="entry name" value="DNA/RNA_pol_sf"/>
</dbReference>
<keyword evidence="5" id="KW-0511">Multifunctional enzyme</keyword>
<dbReference type="Gene3D" id="3.30.420.10">
    <property type="entry name" value="Ribonuclease H-like superfamily/Ribonuclease H"/>
    <property type="match status" value="2"/>
</dbReference>
<dbReference type="PANTHER" id="PTHR37984">
    <property type="entry name" value="PROTEIN CBG26694"/>
    <property type="match status" value="1"/>
</dbReference>
<dbReference type="Gene3D" id="2.40.70.10">
    <property type="entry name" value="Acid Proteases"/>
    <property type="match status" value="1"/>
</dbReference>
<dbReference type="GO" id="GO:0003964">
    <property type="term" value="F:RNA-directed DNA polymerase activity"/>
    <property type="evidence" value="ECO:0007669"/>
    <property type="project" value="UniProtKB-KW"/>
</dbReference>
<dbReference type="GO" id="GO:0003676">
    <property type="term" value="F:nucleic acid binding"/>
    <property type="evidence" value="ECO:0007669"/>
    <property type="project" value="InterPro"/>
</dbReference>